<dbReference type="InterPro" id="IPR018750">
    <property type="entry name" value="DUF2306_membrane"/>
</dbReference>
<feature type="transmembrane region" description="Helical" evidence="1">
    <location>
        <begin position="120"/>
        <end position="142"/>
    </location>
</feature>
<feature type="transmembrane region" description="Helical" evidence="1">
    <location>
        <begin position="86"/>
        <end position="108"/>
    </location>
</feature>
<sequence length="364" mass="40182">MVNSNQTPANSFVVAMRKVYNPIGFSKGYNFVLWFLTIGYIMGFTLARLQYFSFYGIFCNPRVHGASGASPGECYFYLQNPFKIGMMLHLFCILPAGVLVCFQFVPAIRHKVILFHRINGYLVILLSLTANAGVLVVAQHAFGGDMATRILTGVLVISTTVAYVLAWINIKRLQIDQHRAWMMRAWAYFSSIITLRIIMFLAALIISSIGGFYTSRPCAQIASIVGQDMTINLYPGCLPFFQGKDNALEVLVKAGFPNGNPVEIGAGLGITFGSAGWLAFWIHAVAIEFYLRLTPAEGQRLRQVSYERQLERGFRHPGSAGLVAQRLGDANAYVPPSRGTDALSAGEGYMLSVPGKKRRVEGMH</sequence>
<dbReference type="AlphaFoldDB" id="A0AAN7YGB3"/>
<feature type="transmembrane region" description="Helical" evidence="1">
    <location>
        <begin position="148"/>
        <end position="168"/>
    </location>
</feature>
<keyword evidence="1" id="KW-1133">Transmembrane helix</keyword>
<keyword evidence="1" id="KW-0472">Membrane</keyword>
<keyword evidence="1" id="KW-0812">Transmembrane</keyword>
<comment type="caution">
    <text evidence="2">The sequence shown here is derived from an EMBL/GenBank/DDBJ whole genome shotgun (WGS) entry which is preliminary data.</text>
</comment>
<organism evidence="2 3">
    <name type="scientific">Meristemomyces frigidus</name>
    <dbReference type="NCBI Taxonomy" id="1508187"/>
    <lineage>
        <taxon>Eukaryota</taxon>
        <taxon>Fungi</taxon>
        <taxon>Dikarya</taxon>
        <taxon>Ascomycota</taxon>
        <taxon>Pezizomycotina</taxon>
        <taxon>Dothideomycetes</taxon>
        <taxon>Dothideomycetidae</taxon>
        <taxon>Mycosphaerellales</taxon>
        <taxon>Teratosphaeriaceae</taxon>
        <taxon>Meristemomyces</taxon>
    </lineage>
</organism>
<dbReference type="Pfam" id="PF10067">
    <property type="entry name" value="DUF2306"/>
    <property type="match status" value="1"/>
</dbReference>
<evidence type="ECO:0000313" key="3">
    <source>
        <dbReference type="Proteomes" id="UP001310890"/>
    </source>
</evidence>
<dbReference type="Proteomes" id="UP001310890">
    <property type="component" value="Unassembled WGS sequence"/>
</dbReference>
<feature type="transmembrane region" description="Helical" evidence="1">
    <location>
        <begin position="31"/>
        <end position="51"/>
    </location>
</feature>
<protein>
    <recommendedName>
        <fullName evidence="4">Microtubule associated protein</fullName>
    </recommendedName>
</protein>
<accession>A0AAN7YGB3</accession>
<evidence type="ECO:0000256" key="1">
    <source>
        <dbReference type="SAM" id="Phobius"/>
    </source>
</evidence>
<name>A0AAN7YGB3_9PEZI</name>
<evidence type="ECO:0008006" key="4">
    <source>
        <dbReference type="Google" id="ProtNLM"/>
    </source>
</evidence>
<proteinExistence type="predicted"/>
<feature type="transmembrane region" description="Helical" evidence="1">
    <location>
        <begin position="188"/>
        <end position="213"/>
    </location>
</feature>
<evidence type="ECO:0000313" key="2">
    <source>
        <dbReference type="EMBL" id="KAK5107339.1"/>
    </source>
</evidence>
<reference evidence="2" key="1">
    <citation type="submission" date="2023-08" db="EMBL/GenBank/DDBJ databases">
        <title>Black Yeasts Isolated from many extreme environments.</title>
        <authorList>
            <person name="Coleine C."/>
            <person name="Stajich J.E."/>
            <person name="Selbmann L."/>
        </authorList>
    </citation>
    <scope>NUCLEOTIDE SEQUENCE</scope>
    <source>
        <strain evidence="2">CCFEE 5401</strain>
    </source>
</reference>
<gene>
    <name evidence="2" type="ORF">LTR62_001355</name>
</gene>
<dbReference type="EMBL" id="JAVRRL010000126">
    <property type="protein sequence ID" value="KAK5107339.1"/>
    <property type="molecule type" value="Genomic_DNA"/>
</dbReference>